<dbReference type="Gene3D" id="3.30.460.10">
    <property type="entry name" value="Beta Polymerase, domain 2"/>
    <property type="match status" value="1"/>
</dbReference>
<dbReference type="AlphaFoldDB" id="A0A812MXK9"/>
<reference evidence="1" key="1">
    <citation type="submission" date="2021-02" db="EMBL/GenBank/DDBJ databases">
        <authorList>
            <person name="Dougan E. K."/>
            <person name="Rhodes N."/>
            <person name="Thang M."/>
            <person name="Chan C."/>
        </authorList>
    </citation>
    <scope>NUCLEOTIDE SEQUENCE</scope>
</reference>
<dbReference type="InterPro" id="IPR043519">
    <property type="entry name" value="NT_sf"/>
</dbReference>
<sequence>MRRLGRMAIGATAGKKAPWERAWEDFVRLDREAELHGSRRIGLGCADSDVDVVTSLPLESLVDLVRSPAPASPARTFELLEHVRWARVPRLILKHRPTEIEVDVINCQLDHQSHERDEVIHVFLDACPIARDFMVLIGEWVHQHSALMPPKQGFPNTYTFRMIGFHFLQTRKPGPLLPALADSGAALRDSHFLDTDEDASQLFTDWLRLLVRAGASHGRLWADLRNPWDTGPEEIKWGVIDPVSGRNITQFRGDQAKRIAALAAKELRLRRKPRSTLAELGKLQQFCGFLSSSYWTFLDRACKS</sequence>
<dbReference type="Gene3D" id="1.10.1410.10">
    <property type="match status" value="1"/>
</dbReference>
<gene>
    <name evidence="1" type="ORF">SNAT2548_LOCUS15005</name>
</gene>
<evidence type="ECO:0000313" key="1">
    <source>
        <dbReference type="EMBL" id="CAE7283189.1"/>
    </source>
</evidence>
<protein>
    <submittedName>
        <fullName evidence="1">Uncharacterized protein</fullName>
    </submittedName>
</protein>
<name>A0A812MXK9_9DINO</name>
<evidence type="ECO:0000313" key="2">
    <source>
        <dbReference type="Proteomes" id="UP000604046"/>
    </source>
</evidence>
<dbReference type="EMBL" id="CAJNDS010001835">
    <property type="protein sequence ID" value="CAE7283189.1"/>
    <property type="molecule type" value="Genomic_DNA"/>
</dbReference>
<accession>A0A812MXK9</accession>
<dbReference type="SUPFAM" id="SSF81301">
    <property type="entry name" value="Nucleotidyltransferase"/>
    <property type="match status" value="1"/>
</dbReference>
<proteinExistence type="predicted"/>
<dbReference type="OrthoDB" id="407432at2759"/>
<organism evidence="1 2">
    <name type="scientific">Symbiodinium natans</name>
    <dbReference type="NCBI Taxonomy" id="878477"/>
    <lineage>
        <taxon>Eukaryota</taxon>
        <taxon>Sar</taxon>
        <taxon>Alveolata</taxon>
        <taxon>Dinophyceae</taxon>
        <taxon>Suessiales</taxon>
        <taxon>Symbiodiniaceae</taxon>
        <taxon>Symbiodinium</taxon>
    </lineage>
</organism>
<dbReference type="Proteomes" id="UP000604046">
    <property type="component" value="Unassembled WGS sequence"/>
</dbReference>
<comment type="caution">
    <text evidence="1">The sequence shown here is derived from an EMBL/GenBank/DDBJ whole genome shotgun (WGS) entry which is preliminary data.</text>
</comment>
<keyword evidence="2" id="KW-1185">Reference proteome</keyword>